<evidence type="ECO:0000313" key="2">
    <source>
        <dbReference type="Proteomes" id="UP000637383"/>
    </source>
</evidence>
<evidence type="ECO:0000313" key="1">
    <source>
        <dbReference type="EMBL" id="MBD2736543.1"/>
    </source>
</evidence>
<sequence>MNNHIKCLEPEKLDITCTPSFAKKANFSFWKSLHNIWEKFVQQLLADPNELQVKQKVDRHGNIYWQAYDPVSGKSFASGSETDVSMWIEQLYRY</sequence>
<dbReference type="EMBL" id="JACJTU010000022">
    <property type="protein sequence ID" value="MBD2736543.1"/>
    <property type="molecule type" value="Genomic_DNA"/>
</dbReference>
<name>A0ABR8KAJ3_9NOSO</name>
<comment type="caution">
    <text evidence="1">The sequence shown here is derived from an EMBL/GenBank/DDBJ whole genome shotgun (WGS) entry which is preliminary data.</text>
</comment>
<keyword evidence="2" id="KW-1185">Reference proteome</keyword>
<proteinExistence type="predicted"/>
<gene>
    <name evidence="1" type="ORF">H6H03_22075</name>
</gene>
<accession>A0ABR8KAJ3</accession>
<protein>
    <submittedName>
        <fullName evidence="1">Uncharacterized protein</fullName>
    </submittedName>
</protein>
<reference evidence="1 2" key="1">
    <citation type="journal article" date="2020" name="ISME J.">
        <title>Comparative genomics reveals insights into cyanobacterial evolution and habitat adaptation.</title>
        <authorList>
            <person name="Chen M.Y."/>
            <person name="Teng W.K."/>
            <person name="Zhao L."/>
            <person name="Hu C.X."/>
            <person name="Zhou Y.K."/>
            <person name="Han B.P."/>
            <person name="Song L.R."/>
            <person name="Shu W.S."/>
        </authorList>
    </citation>
    <scope>NUCLEOTIDE SEQUENCE [LARGE SCALE GENOMIC DNA]</scope>
    <source>
        <strain evidence="1 2">FACHB-159</strain>
    </source>
</reference>
<dbReference type="RefSeq" id="WP_190957236.1">
    <property type="nucleotide sequence ID" value="NZ_JACJTU010000022.1"/>
</dbReference>
<dbReference type="Proteomes" id="UP000637383">
    <property type="component" value="Unassembled WGS sequence"/>
</dbReference>
<organism evidence="1 2">
    <name type="scientific">Nostoc paludosum FACHB-159</name>
    <dbReference type="NCBI Taxonomy" id="2692908"/>
    <lineage>
        <taxon>Bacteria</taxon>
        <taxon>Bacillati</taxon>
        <taxon>Cyanobacteriota</taxon>
        <taxon>Cyanophyceae</taxon>
        <taxon>Nostocales</taxon>
        <taxon>Nostocaceae</taxon>
        <taxon>Nostoc</taxon>
    </lineage>
</organism>